<reference evidence="2" key="1">
    <citation type="submission" date="2021-04" db="EMBL/GenBank/DDBJ databases">
        <authorList>
            <person name="Tunstrom K."/>
        </authorList>
    </citation>
    <scope>NUCLEOTIDE SEQUENCE</scope>
</reference>
<evidence type="ECO:0000313" key="3">
    <source>
        <dbReference type="Proteomes" id="UP000691718"/>
    </source>
</evidence>
<dbReference type="OrthoDB" id="10064612at2759"/>
<keyword evidence="1" id="KW-0175">Coiled coil</keyword>
<keyword evidence="3" id="KW-1185">Reference proteome</keyword>
<evidence type="ECO:0000256" key="1">
    <source>
        <dbReference type="SAM" id="Coils"/>
    </source>
</evidence>
<accession>A0A8S3XWF3</accession>
<comment type="caution">
    <text evidence="2">The sequence shown here is derived from an EMBL/GenBank/DDBJ whole genome shotgun (WGS) entry which is preliminary data.</text>
</comment>
<dbReference type="AlphaFoldDB" id="A0A8S3XWF3"/>
<name>A0A8S3XWF3_PARAO</name>
<evidence type="ECO:0000313" key="2">
    <source>
        <dbReference type="EMBL" id="CAG5045513.1"/>
    </source>
</evidence>
<feature type="coiled-coil region" evidence="1">
    <location>
        <begin position="202"/>
        <end position="233"/>
    </location>
</feature>
<proteinExistence type="predicted"/>
<protein>
    <submittedName>
        <fullName evidence="2">(apollo) hypothetical protein</fullName>
    </submittedName>
</protein>
<dbReference type="EMBL" id="CAJQZP010001427">
    <property type="protein sequence ID" value="CAG5045513.1"/>
    <property type="molecule type" value="Genomic_DNA"/>
</dbReference>
<feature type="coiled-coil region" evidence="1">
    <location>
        <begin position="106"/>
        <end position="173"/>
    </location>
</feature>
<sequence length="233" mass="27569">MEIDDIKKVVNRKRTYTEVENLREKVAWKNSKVIKLKVAQDTACWNLKEKVQQVEKQHEVSSGQYKDELKLRSENLKKLSSTREVYIEHLKETLGQNALYDAYQKYEQLVRDVMFKQQQADEKRKQLIESLQDKVSISSNHQSQLLQFFTAAKQQTKTELSDLKARLTVVQTQKDELLASVAELNRSIDNYKYDLIKRDKMIENLQEEMKRNIEEYNRHCSEARKIIAQLEGE</sequence>
<gene>
    <name evidence="2" type="ORF">PAPOLLO_LOCUS23311</name>
</gene>
<dbReference type="Proteomes" id="UP000691718">
    <property type="component" value="Unassembled WGS sequence"/>
</dbReference>
<organism evidence="2 3">
    <name type="scientific">Parnassius apollo</name>
    <name type="common">Apollo butterfly</name>
    <name type="synonym">Papilio apollo</name>
    <dbReference type="NCBI Taxonomy" id="110799"/>
    <lineage>
        <taxon>Eukaryota</taxon>
        <taxon>Metazoa</taxon>
        <taxon>Ecdysozoa</taxon>
        <taxon>Arthropoda</taxon>
        <taxon>Hexapoda</taxon>
        <taxon>Insecta</taxon>
        <taxon>Pterygota</taxon>
        <taxon>Neoptera</taxon>
        <taxon>Endopterygota</taxon>
        <taxon>Lepidoptera</taxon>
        <taxon>Glossata</taxon>
        <taxon>Ditrysia</taxon>
        <taxon>Papilionoidea</taxon>
        <taxon>Papilionidae</taxon>
        <taxon>Parnassiinae</taxon>
        <taxon>Parnassini</taxon>
        <taxon>Parnassius</taxon>
        <taxon>Parnassius</taxon>
    </lineage>
</organism>